<feature type="domain" description="NADP-dependent oxidoreductase" evidence="1">
    <location>
        <begin position="18"/>
        <end position="296"/>
    </location>
</feature>
<evidence type="ECO:0000259" key="1">
    <source>
        <dbReference type="Pfam" id="PF00248"/>
    </source>
</evidence>
<dbReference type="EMBL" id="LRPN01000044">
    <property type="protein sequence ID" value="KWZ83152.1"/>
    <property type="molecule type" value="Genomic_DNA"/>
</dbReference>
<reference evidence="3" key="1">
    <citation type="submission" date="2016-01" db="EMBL/GenBank/DDBJ databases">
        <authorList>
            <person name="Mitreva M."/>
            <person name="Pepin K.H."/>
            <person name="Mihindukulasuriya K.A."/>
            <person name="Fulton R."/>
            <person name="Fronick C."/>
            <person name="O'Laughlin M."/>
            <person name="Miner T."/>
            <person name="Herter B."/>
            <person name="Rosa B.A."/>
            <person name="Cordes M."/>
            <person name="Tomlinson C."/>
            <person name="Wollam A."/>
            <person name="Palsikar V.B."/>
            <person name="Mardis E.R."/>
            <person name="Wilson R.K."/>
        </authorList>
    </citation>
    <scope>NUCLEOTIDE SEQUENCE [LARGE SCALE GENOMIC DNA]</scope>
    <source>
        <strain evidence="3">GED7749B</strain>
    </source>
</reference>
<dbReference type="InterPro" id="IPR020471">
    <property type="entry name" value="AKR"/>
</dbReference>
<dbReference type="PANTHER" id="PTHR43364:SF1">
    <property type="entry name" value="OXIDOREDUCTASE YDHF"/>
    <property type="match status" value="1"/>
</dbReference>
<dbReference type="CDD" id="cd19092">
    <property type="entry name" value="AKR_BsYcsN_EcYdhF-like"/>
    <property type="match status" value="1"/>
</dbReference>
<dbReference type="Pfam" id="PF00248">
    <property type="entry name" value="Aldo_ket_red"/>
    <property type="match status" value="1"/>
</dbReference>
<dbReference type="InterPro" id="IPR036812">
    <property type="entry name" value="NAD(P)_OxRdtase_dom_sf"/>
</dbReference>
<dbReference type="PANTHER" id="PTHR43364">
    <property type="entry name" value="NADH-SPECIFIC METHYLGLYOXAL REDUCTASE-RELATED"/>
    <property type="match status" value="1"/>
</dbReference>
<dbReference type="Proteomes" id="UP000070376">
    <property type="component" value="Unassembled WGS sequence"/>
</dbReference>
<proteinExistence type="predicted"/>
<gene>
    <name evidence="2" type="ORF">HMPREF3213_01375</name>
</gene>
<dbReference type="GO" id="GO:0016491">
    <property type="term" value="F:oxidoreductase activity"/>
    <property type="evidence" value="ECO:0007669"/>
    <property type="project" value="InterPro"/>
</dbReference>
<comment type="caution">
    <text evidence="2">The sequence shown here is derived from an EMBL/GenBank/DDBJ whole genome shotgun (WGS) entry which is preliminary data.</text>
</comment>
<dbReference type="InterPro" id="IPR023210">
    <property type="entry name" value="NADP_OxRdtase_dom"/>
</dbReference>
<name>A0A133KUE8_HEYCO</name>
<organism evidence="2 3">
    <name type="scientific">Heyndrickxia coagulans</name>
    <name type="common">Weizmannia coagulans</name>
    <dbReference type="NCBI Taxonomy" id="1398"/>
    <lineage>
        <taxon>Bacteria</taxon>
        <taxon>Bacillati</taxon>
        <taxon>Bacillota</taxon>
        <taxon>Bacilli</taxon>
        <taxon>Bacillales</taxon>
        <taxon>Bacillaceae</taxon>
        <taxon>Heyndrickxia</taxon>
    </lineage>
</organism>
<sequence length="307" mass="34666">MKMNRINLGKSGILGSEVALGCMRMNALSEKEAQTMIETAVEHGINFFDHADIYGKGESEKIFANALKNSSIKREDIVLQSKCGIGDKMYDFSKSHILKAVDGILERLQTDYLDILLLHRPDPLMEPEEIAEAFSELQNAGKVRQFGVSNFHPYQVDLVQKYISQKLIVNQLQFSIAHTGMIDFGMHVNMKDERSINHDGGILEYSRLHDITIQAWSPFQYGFFEGVFIDDPKFPELNEKLGQLAQAQGVSKEAVATAWILRHPAKIQVIAGTMNPERLKKITEASKVSLTRRDWYDIYFAAGNDLP</sequence>
<accession>A0A133KUE8</accession>
<dbReference type="InterPro" id="IPR050523">
    <property type="entry name" value="AKR_Detox_Biosynth"/>
</dbReference>
<dbReference type="AlphaFoldDB" id="A0A133KUE8"/>
<protein>
    <submittedName>
        <fullName evidence="2">Oxidoreductase, aldo/keto reductase family protein</fullName>
    </submittedName>
</protein>
<evidence type="ECO:0000313" key="3">
    <source>
        <dbReference type="Proteomes" id="UP000070376"/>
    </source>
</evidence>
<evidence type="ECO:0000313" key="2">
    <source>
        <dbReference type="EMBL" id="KWZ83152.1"/>
    </source>
</evidence>
<dbReference type="PRINTS" id="PR00069">
    <property type="entry name" value="ALDKETRDTASE"/>
</dbReference>
<dbReference type="PATRIC" id="fig|1398.22.peg.1387"/>
<dbReference type="Gene3D" id="3.20.20.100">
    <property type="entry name" value="NADP-dependent oxidoreductase domain"/>
    <property type="match status" value="1"/>
</dbReference>
<dbReference type="GO" id="GO:0005829">
    <property type="term" value="C:cytosol"/>
    <property type="evidence" value="ECO:0007669"/>
    <property type="project" value="TreeGrafter"/>
</dbReference>
<dbReference type="SUPFAM" id="SSF51430">
    <property type="entry name" value="NAD(P)-linked oxidoreductase"/>
    <property type="match status" value="1"/>
</dbReference>